<reference evidence="2" key="1">
    <citation type="submission" date="2022-11" db="EMBL/GenBank/DDBJ databases">
        <title>Centuries of genome instability and evolution in soft-shell clam transmissible cancer (bioRxiv).</title>
        <authorList>
            <person name="Hart S.F.M."/>
            <person name="Yonemitsu M.A."/>
            <person name="Giersch R.M."/>
            <person name="Beal B.F."/>
            <person name="Arriagada G."/>
            <person name="Davis B.W."/>
            <person name="Ostrander E.A."/>
            <person name="Goff S.P."/>
            <person name="Metzger M.J."/>
        </authorList>
    </citation>
    <scope>NUCLEOTIDE SEQUENCE</scope>
    <source>
        <strain evidence="2">MELC-2E11</strain>
        <tissue evidence="2">Siphon/mantle</tissue>
    </source>
</reference>
<evidence type="ECO:0000256" key="1">
    <source>
        <dbReference type="SAM" id="MobiDB-lite"/>
    </source>
</evidence>
<proteinExistence type="predicted"/>
<dbReference type="PANTHER" id="PTHR46601">
    <property type="entry name" value="ULP_PROTEASE DOMAIN-CONTAINING PROTEIN"/>
    <property type="match status" value="1"/>
</dbReference>
<feature type="region of interest" description="Disordered" evidence="1">
    <location>
        <begin position="97"/>
        <end position="136"/>
    </location>
</feature>
<feature type="compositionally biased region" description="Basic and acidic residues" evidence="1">
    <location>
        <begin position="97"/>
        <end position="119"/>
    </location>
</feature>
<accession>A0ABY7FRG6</accession>
<dbReference type="Proteomes" id="UP001164746">
    <property type="component" value="Chromosome 13"/>
</dbReference>
<evidence type="ECO:0000313" key="2">
    <source>
        <dbReference type="EMBL" id="WAR23449.1"/>
    </source>
</evidence>
<feature type="compositionally biased region" description="Polar residues" evidence="1">
    <location>
        <begin position="120"/>
        <end position="136"/>
    </location>
</feature>
<gene>
    <name evidence="2" type="ORF">MAR_037118</name>
</gene>
<protein>
    <submittedName>
        <fullName evidence="2">Uncharacterized protein</fullName>
    </submittedName>
</protein>
<dbReference type="EMBL" id="CP111024">
    <property type="protein sequence ID" value="WAR23449.1"/>
    <property type="molecule type" value="Genomic_DNA"/>
</dbReference>
<sequence length="1472" mass="169759">MADGLRMDRSTTFRSRLKEHDPGRYKEYLEKQRIRAKERREHLKKELQKKTPSPAAKQKKEHELQLQRERQRKWLAKKKAETMPSINIRKSVRKLCVETRHSKQHKREYNREKKREERANQSYQKKIQPTSPFSSKKTEWNITSQVRAVMPDTSEKFAKVIDNIEKKATPRKRKALHDLKKADSAKKKIVEKKEDMKIVDTAFTQIEQKGTIKFSSTLPCKESMLKHRSKVDVKGIKQFYLREDISRILPQKRYATKKGPGYAMQVSVKAAHAKYNFENPTKKVSFGKFAALRNRNVRLLSQSHRDYCCCPYCTNIRFKLLTLSRASSDSKCKKTHEHDVVDILLCPKADSVQFHDVNCINGSFENCSDYVKTLEEFYSQIPEDKTLTWNRWVNDTNPGNGMVKKVVVTEEGGKTSFVQTNNVLKAEILWTMQSITTHNSYKSNENISKLFKLMFPDSQIANRFACGERKTAYLCCFGIAEHVKSILLKEISGYFVVLFDESLNKKSQAKQMDIHVRYWGTNGLVHTRYLGSQFLGHATAEDMLQHFQKGIGDLEKQTKNMLQIPMDGPNVNWKFLDMITTKIEQDFSVSLINIGSCGLHIVHNAFKTGCQATTWDVSSVLSSMYYLFKDSPARKEDYQKSSGSTRMPMKFVTHRWMENVPVVDRAIEVWGNIGQFVKDVEKKKIAKPTCKSFEIVSAALKDKLIRAKFEFFRCVAMHLQAFLGNFQTEKPMVPFLYSELLSIIRGLIVIKPGVLSDTSEVRLLKIDLEDSSFLIEHTKVDIGFSAEKALKETVKENKLSERQVMEFKVQCRSFVLKVLKKLLEKCPATYSLVQHLACLDPRKMSESKTRCKEKLKKVLTYLVAHKRINERDCDECIKEYCDFIDNIPSFGSAKFTEFNPNKDRLDEFYSTFMSGTAYSKVFDVVKMLLTLSHGQASVERGFSVNKEVEMVETDIKKPAQGYSFFQHIFTAKWQNLQFRNIKANIPAGSILQVMDFAKNREIKYQSEIKGAFYTARQVTMHPVVTYFQSDVGLVRHSSIIISEDNCHDFHAVNHFEHVVNSHLRKFIEPKRRIIFSDGCSSQYKSKGPFADIANERTEINRNYFGSEHGKNECDGEIGVLNRALDRAIIGNEVVLNSAEDVYNYCHSRLEVDEVLSTRNFFYVKNGDINRNRPETDVKTVPSTRKFHQVLNSTDENGLLRVRNLSCFCRKCECGDFLNCLNSKYVRTYDVKRLQLNEMPNVNTREYVDSQTVADVNLEANHSCDTSLNLDFTAPESESQDKFESSDNDLHEHSRQGYFERILSKMCQCKSFDDLQILVPAIEEEIKELYGDIHFNPNISVVSHRLTVDRVAHGLDFDQQTIEAAVGKLPVCVQGDGNCLPRSGSILAFGDEDHHTEIRCRIVIEMVTNIHLYLSVEYLQKGAGNLGKEAKHLVHTYSMFTEQYVPEKRLVPRNIYKKEVLETCKNKTYMVLL</sequence>
<name>A0ABY7FRG6_MYAAR</name>
<organism evidence="2 3">
    <name type="scientific">Mya arenaria</name>
    <name type="common">Soft-shell clam</name>
    <dbReference type="NCBI Taxonomy" id="6604"/>
    <lineage>
        <taxon>Eukaryota</taxon>
        <taxon>Metazoa</taxon>
        <taxon>Spiralia</taxon>
        <taxon>Lophotrochozoa</taxon>
        <taxon>Mollusca</taxon>
        <taxon>Bivalvia</taxon>
        <taxon>Autobranchia</taxon>
        <taxon>Heteroconchia</taxon>
        <taxon>Euheterodonta</taxon>
        <taxon>Imparidentia</taxon>
        <taxon>Neoheterodontei</taxon>
        <taxon>Myida</taxon>
        <taxon>Myoidea</taxon>
        <taxon>Myidae</taxon>
        <taxon>Mya</taxon>
    </lineage>
</organism>
<evidence type="ECO:0000313" key="3">
    <source>
        <dbReference type="Proteomes" id="UP001164746"/>
    </source>
</evidence>
<feature type="region of interest" description="Disordered" evidence="1">
    <location>
        <begin position="1"/>
        <end position="66"/>
    </location>
</feature>
<keyword evidence="3" id="KW-1185">Reference proteome</keyword>
<dbReference type="PANTHER" id="PTHR46601:SF1">
    <property type="entry name" value="ADF-H DOMAIN-CONTAINING PROTEIN"/>
    <property type="match status" value="1"/>
</dbReference>
<feature type="compositionally biased region" description="Basic and acidic residues" evidence="1">
    <location>
        <begin position="1"/>
        <end position="49"/>
    </location>
</feature>